<protein>
    <submittedName>
        <fullName evidence="2">Uncharacterized protein</fullName>
    </submittedName>
</protein>
<organism evidence="2 3">
    <name type="scientific">Ancylobacter rudongensis</name>
    <dbReference type="NCBI Taxonomy" id="177413"/>
    <lineage>
        <taxon>Bacteria</taxon>
        <taxon>Pseudomonadati</taxon>
        <taxon>Pseudomonadota</taxon>
        <taxon>Alphaproteobacteria</taxon>
        <taxon>Hyphomicrobiales</taxon>
        <taxon>Xanthobacteraceae</taxon>
        <taxon>Ancylobacter</taxon>
    </lineage>
</organism>
<feature type="transmembrane region" description="Helical" evidence="1">
    <location>
        <begin position="6"/>
        <end position="24"/>
    </location>
</feature>
<accession>A0A1G4QLA3</accession>
<dbReference type="RefSeq" id="WP_091437016.1">
    <property type="nucleotide sequence ID" value="NZ_FMTP01000001.1"/>
</dbReference>
<dbReference type="Proteomes" id="UP000198889">
    <property type="component" value="Unassembled WGS sequence"/>
</dbReference>
<dbReference type="AlphaFoldDB" id="A0A1G4QLA3"/>
<gene>
    <name evidence="2" type="ORF">SAMN05660859_1290</name>
</gene>
<keyword evidence="1" id="KW-0812">Transmembrane</keyword>
<sequence length="85" mass="8772">MIDLFALFSGFAILCVSALIAFTLRRLVPAVLVITALAVVAAMAAVDFGLFAELTPLLVIYGNGALMGGIGGALYARKLAEAREG</sequence>
<name>A0A1G4QLA3_9HYPH</name>
<proteinExistence type="predicted"/>
<evidence type="ECO:0000256" key="1">
    <source>
        <dbReference type="SAM" id="Phobius"/>
    </source>
</evidence>
<keyword evidence="1" id="KW-1133">Transmembrane helix</keyword>
<reference evidence="3" key="1">
    <citation type="submission" date="2016-10" db="EMBL/GenBank/DDBJ databases">
        <authorList>
            <person name="Varghese N."/>
            <person name="Submissions S."/>
        </authorList>
    </citation>
    <scope>NUCLEOTIDE SEQUENCE [LARGE SCALE GENOMIC DNA]</scope>
    <source>
        <strain evidence="3">CGMCC 1.1761</strain>
    </source>
</reference>
<dbReference type="STRING" id="177413.SAMN05660859_1290"/>
<feature type="transmembrane region" description="Helical" evidence="1">
    <location>
        <begin position="31"/>
        <end position="52"/>
    </location>
</feature>
<keyword evidence="3" id="KW-1185">Reference proteome</keyword>
<feature type="transmembrane region" description="Helical" evidence="1">
    <location>
        <begin position="58"/>
        <end position="76"/>
    </location>
</feature>
<dbReference type="EMBL" id="FMTP01000001">
    <property type="protein sequence ID" value="SCW45406.1"/>
    <property type="molecule type" value="Genomic_DNA"/>
</dbReference>
<evidence type="ECO:0000313" key="2">
    <source>
        <dbReference type="EMBL" id="SCW45406.1"/>
    </source>
</evidence>
<keyword evidence="1" id="KW-0472">Membrane</keyword>
<evidence type="ECO:0000313" key="3">
    <source>
        <dbReference type="Proteomes" id="UP000198889"/>
    </source>
</evidence>